<name>A0ABN6CZ34_9GAMM</name>
<organism evidence="1 2">
    <name type="scientific">Thiomicrorhabdus immobilis</name>
    <dbReference type="NCBI Taxonomy" id="2791037"/>
    <lineage>
        <taxon>Bacteria</taxon>
        <taxon>Pseudomonadati</taxon>
        <taxon>Pseudomonadota</taxon>
        <taxon>Gammaproteobacteria</taxon>
        <taxon>Thiotrichales</taxon>
        <taxon>Piscirickettsiaceae</taxon>
        <taxon>Thiomicrorhabdus</taxon>
    </lineage>
</organism>
<keyword evidence="2" id="KW-1185">Reference proteome</keyword>
<protein>
    <submittedName>
        <fullName evidence="1">Uncharacterized protein</fullName>
    </submittedName>
</protein>
<dbReference type="EMBL" id="AP024202">
    <property type="protein sequence ID" value="BCN93879.1"/>
    <property type="molecule type" value="Genomic_DNA"/>
</dbReference>
<sequence length="48" mass="5390">MNIAIKYSNFSEADLLNKIINGLNIEIGIQAGYFYLEGKAREKEKVGL</sequence>
<evidence type="ECO:0000313" key="1">
    <source>
        <dbReference type="EMBL" id="BCN93879.1"/>
    </source>
</evidence>
<gene>
    <name evidence="1" type="ORF">THMIRHAM_16640</name>
</gene>
<accession>A0ABN6CZ34</accession>
<dbReference type="Proteomes" id="UP001054820">
    <property type="component" value="Chromosome"/>
</dbReference>
<proteinExistence type="predicted"/>
<evidence type="ECO:0000313" key="2">
    <source>
        <dbReference type="Proteomes" id="UP001054820"/>
    </source>
</evidence>
<reference evidence="1" key="1">
    <citation type="journal article" date="2022" name="Arch. Microbiol.">
        <title>Thiomicrorhabdus immobilis sp. nov., a mesophilic sulfur-oxidizing bacterium isolated from sediment of a brackish lake in northern Japan.</title>
        <authorList>
            <person name="Kojima H."/>
            <person name="Mochizuki J."/>
            <person name="Kanda M."/>
            <person name="Watanabe T."/>
            <person name="Fukui M."/>
        </authorList>
    </citation>
    <scope>NUCLEOTIDE SEQUENCE</scope>
    <source>
        <strain evidence="1">Am19</strain>
    </source>
</reference>